<dbReference type="AlphaFoldDB" id="F3YW48"/>
<dbReference type="RefSeq" id="WP_014258914.1">
    <property type="nucleotide sequence ID" value="NC_016629.1"/>
</dbReference>
<keyword evidence="1" id="KW-0472">Membrane</keyword>
<evidence type="ECO:0000256" key="1">
    <source>
        <dbReference type="SAM" id="Phobius"/>
    </source>
</evidence>
<protein>
    <submittedName>
        <fullName evidence="2">Uncharacterized protein</fullName>
    </submittedName>
</protein>
<sequence>MSRLFHGIAITTLAIMVLAFIDTSISGLLESDTLFRAMRGSSIPVSGLLDKDVEGAQTTSGFVSERYDPNTLLLVDPASHAFVMNFVEVKGRIWRGVISIPETQEPVELRFRVHGRYDQPSEEAETYSLRIFADQASYRADFRSPFMRYTGLKSWTVALVMLVVGLTMLGVSFILSGRAEVRRQALGIGSIYKLARHDEHWEVIFGLGSKHGVREGDRLLVLNASRSPVADLVAQKVRADFSIAQLTLDAKIEPGYFVARKGSAQA</sequence>
<dbReference type="Proteomes" id="UP000007844">
    <property type="component" value="Chromosome"/>
</dbReference>
<gene>
    <name evidence="2" type="ORF">Desaf_0727</name>
</gene>
<keyword evidence="1" id="KW-0812">Transmembrane</keyword>
<keyword evidence="3" id="KW-1185">Reference proteome</keyword>
<dbReference type="EMBL" id="CP003221">
    <property type="protein sequence ID" value="EGJ49078.1"/>
    <property type="molecule type" value="Genomic_DNA"/>
</dbReference>
<dbReference type="HOGENOM" id="CLU_086604_0_0_7"/>
<evidence type="ECO:0000313" key="2">
    <source>
        <dbReference type="EMBL" id="EGJ49078.1"/>
    </source>
</evidence>
<dbReference type="KEGG" id="daf:Desaf_0727"/>
<evidence type="ECO:0000313" key="3">
    <source>
        <dbReference type="Proteomes" id="UP000007844"/>
    </source>
</evidence>
<accession>F3YW48</accession>
<proteinExistence type="predicted"/>
<dbReference type="eggNOG" id="ENOG5032YA5">
    <property type="taxonomic scope" value="Bacteria"/>
</dbReference>
<organism evidence="2 3">
    <name type="scientific">Desulfocurvibacter africanus subsp. africanus str. Walvis Bay</name>
    <dbReference type="NCBI Taxonomy" id="690850"/>
    <lineage>
        <taxon>Bacteria</taxon>
        <taxon>Pseudomonadati</taxon>
        <taxon>Thermodesulfobacteriota</taxon>
        <taxon>Desulfovibrionia</taxon>
        <taxon>Desulfovibrionales</taxon>
        <taxon>Desulfovibrionaceae</taxon>
        <taxon>Desulfocurvibacter</taxon>
    </lineage>
</organism>
<keyword evidence="1" id="KW-1133">Transmembrane helix</keyword>
<reference evidence="2 3" key="1">
    <citation type="journal article" date="2011" name="J. Bacteriol.">
        <title>Genome sequence of the mercury-methylating and pleomorphic Desulfovibrio africanus Strain Walvis Bay.</title>
        <authorList>
            <person name="Brown S.D."/>
            <person name="Wall J.D."/>
            <person name="Kucken A.M."/>
            <person name="Gilmour C.C."/>
            <person name="Podar M."/>
            <person name="Brandt C.C."/>
            <person name="Teshima H."/>
            <person name="Detter J.C."/>
            <person name="Han C.S."/>
            <person name="Land M.L."/>
            <person name="Lucas S."/>
            <person name="Han J."/>
            <person name="Pennacchio L."/>
            <person name="Nolan M."/>
            <person name="Pitluck S."/>
            <person name="Woyke T."/>
            <person name="Goodwin L."/>
            <person name="Palumbo A.V."/>
            <person name="Elias D.A."/>
        </authorList>
    </citation>
    <scope>NUCLEOTIDE SEQUENCE [LARGE SCALE GENOMIC DNA]</scope>
    <source>
        <strain evidence="2 3">Walvis Bay</strain>
    </source>
</reference>
<dbReference type="STRING" id="690850.Desaf_0727"/>
<name>F3YW48_DESAF</name>
<feature type="transmembrane region" description="Helical" evidence="1">
    <location>
        <begin position="155"/>
        <end position="175"/>
    </location>
</feature>